<evidence type="ECO:0000313" key="2">
    <source>
        <dbReference type="EMBL" id="MCB4824273.1"/>
    </source>
</evidence>
<evidence type="ECO:0000259" key="1">
    <source>
        <dbReference type="Pfam" id="PF01909"/>
    </source>
</evidence>
<dbReference type="Proteomes" id="UP001139311">
    <property type="component" value="Unassembled WGS sequence"/>
</dbReference>
<sequence length="243" mass="26903">MTRVSSDPPSAAVGPTEIDALRRFRRAVEDAFPGRLRSLVLLGSRPRRDHEAGRDWEVAVLIKGFDRDREGRRLSLVVAPFHHDGFTISPIGLPVDRRGVSPELLADIDRQGTHLPSVRRPGELLREEPRLADFVALARERLSAREVWVFGSRARGDQRPDSDWDLLVILPDDLPEDGGEPVRLWRLGRDAGLVADVLAVRETEAREARAVQSTLMYEVGLEGVRIDLACPASPDVAGGNIHA</sequence>
<evidence type="ECO:0000313" key="3">
    <source>
        <dbReference type="Proteomes" id="UP001139311"/>
    </source>
</evidence>
<dbReference type="GO" id="GO:0016779">
    <property type="term" value="F:nucleotidyltransferase activity"/>
    <property type="evidence" value="ECO:0007669"/>
    <property type="project" value="InterPro"/>
</dbReference>
<dbReference type="CDD" id="cd05403">
    <property type="entry name" value="NT_KNTase_like"/>
    <property type="match status" value="1"/>
</dbReference>
<gene>
    <name evidence="2" type="ORF">LHA35_21310</name>
</gene>
<protein>
    <submittedName>
        <fullName evidence="2">Nucleotidyltransferase domain-containing protein</fullName>
    </submittedName>
</protein>
<name>A0A9X1LCM7_9PROT</name>
<dbReference type="InterPro" id="IPR043519">
    <property type="entry name" value="NT_sf"/>
</dbReference>
<organism evidence="2 3">
    <name type="scientific">Roseicella aerolata</name>
    <dbReference type="NCBI Taxonomy" id="2883479"/>
    <lineage>
        <taxon>Bacteria</taxon>
        <taxon>Pseudomonadati</taxon>
        <taxon>Pseudomonadota</taxon>
        <taxon>Alphaproteobacteria</taxon>
        <taxon>Acetobacterales</taxon>
        <taxon>Roseomonadaceae</taxon>
        <taxon>Roseicella</taxon>
    </lineage>
</organism>
<dbReference type="InterPro" id="IPR052548">
    <property type="entry name" value="Type_VII_TA_antitoxin"/>
</dbReference>
<proteinExistence type="predicted"/>
<dbReference type="SUPFAM" id="SSF81301">
    <property type="entry name" value="Nucleotidyltransferase"/>
    <property type="match status" value="1"/>
</dbReference>
<dbReference type="Pfam" id="PF01909">
    <property type="entry name" value="NTP_transf_2"/>
    <property type="match status" value="1"/>
</dbReference>
<dbReference type="RefSeq" id="WP_226611815.1">
    <property type="nucleotide sequence ID" value="NZ_JAJAQI010000039.1"/>
</dbReference>
<accession>A0A9X1LCM7</accession>
<dbReference type="Gene3D" id="3.30.460.10">
    <property type="entry name" value="Beta Polymerase, domain 2"/>
    <property type="match status" value="1"/>
</dbReference>
<dbReference type="AlphaFoldDB" id="A0A9X1LCM7"/>
<dbReference type="EMBL" id="JAJAQI010000039">
    <property type="protein sequence ID" value="MCB4824273.1"/>
    <property type="molecule type" value="Genomic_DNA"/>
</dbReference>
<feature type="domain" description="Polymerase nucleotidyl transferase" evidence="1">
    <location>
        <begin position="140"/>
        <end position="183"/>
    </location>
</feature>
<dbReference type="PANTHER" id="PTHR33933">
    <property type="entry name" value="NUCLEOTIDYLTRANSFERASE"/>
    <property type="match status" value="1"/>
</dbReference>
<comment type="caution">
    <text evidence="2">The sequence shown here is derived from an EMBL/GenBank/DDBJ whole genome shotgun (WGS) entry which is preliminary data.</text>
</comment>
<keyword evidence="3" id="KW-1185">Reference proteome</keyword>
<dbReference type="PANTHER" id="PTHR33933:SF3">
    <property type="entry name" value="PROTEIN ADENYLYLTRANSFERASE MJ0604-RELATED"/>
    <property type="match status" value="1"/>
</dbReference>
<dbReference type="InterPro" id="IPR002934">
    <property type="entry name" value="Polymerase_NTP_transf_dom"/>
</dbReference>
<reference evidence="2" key="1">
    <citation type="submission" date="2021-10" db="EMBL/GenBank/DDBJ databases">
        <title>Roseicella aerolatum sp. nov., isolated from aerosols of e-waste dismantling site.</title>
        <authorList>
            <person name="Qin T."/>
        </authorList>
    </citation>
    <scope>NUCLEOTIDE SEQUENCE</scope>
    <source>
        <strain evidence="2">GB24</strain>
    </source>
</reference>